<dbReference type="EMBL" id="RYZH01000033">
    <property type="protein sequence ID" value="RUL86211.1"/>
    <property type="molecule type" value="Genomic_DNA"/>
</dbReference>
<dbReference type="GO" id="GO:0000166">
    <property type="term" value="F:nucleotide binding"/>
    <property type="evidence" value="ECO:0007669"/>
    <property type="project" value="InterPro"/>
</dbReference>
<accession>A0A432MHD2</accession>
<feature type="domain" description="Gfo/Idh/MocA-like oxidoreductase bacterial type C-terminal" evidence="2">
    <location>
        <begin position="211"/>
        <end position="428"/>
    </location>
</feature>
<dbReference type="SUPFAM" id="SSF51735">
    <property type="entry name" value="NAD(P)-binding Rossmann-fold domains"/>
    <property type="match status" value="1"/>
</dbReference>
<dbReference type="PANTHER" id="PTHR43818">
    <property type="entry name" value="BCDNA.GH03377"/>
    <property type="match status" value="1"/>
</dbReference>
<evidence type="ECO:0000259" key="2">
    <source>
        <dbReference type="Pfam" id="PF19051"/>
    </source>
</evidence>
<dbReference type="AlphaFoldDB" id="A0A432MHD2"/>
<dbReference type="InterPro" id="IPR036291">
    <property type="entry name" value="NAD(P)-bd_dom_sf"/>
</dbReference>
<dbReference type="Gene3D" id="3.30.360.10">
    <property type="entry name" value="Dihydrodipicolinate Reductase, domain 2"/>
    <property type="match status" value="1"/>
</dbReference>
<proteinExistence type="predicted"/>
<dbReference type="SUPFAM" id="SSF55347">
    <property type="entry name" value="Glyceraldehyde-3-phosphate dehydrogenase-like, C-terminal domain"/>
    <property type="match status" value="1"/>
</dbReference>
<dbReference type="Pfam" id="PF19051">
    <property type="entry name" value="GFO_IDH_MocA_C2"/>
    <property type="match status" value="1"/>
</dbReference>
<feature type="domain" description="Gfo/Idh/MocA-like oxidoreductase N-terminal" evidence="1">
    <location>
        <begin position="43"/>
        <end position="166"/>
    </location>
</feature>
<dbReference type="Pfam" id="PF01408">
    <property type="entry name" value="GFO_IDH_MocA"/>
    <property type="match status" value="1"/>
</dbReference>
<evidence type="ECO:0000313" key="4">
    <source>
        <dbReference type="Proteomes" id="UP000280296"/>
    </source>
</evidence>
<reference evidence="3 4" key="2">
    <citation type="submission" date="2019-01" db="EMBL/GenBank/DDBJ databases">
        <title>Tautonia sociabilis, a novel thermotolerant planctomycete of Isosphaeraceae family, isolated from a 4000 m deep subterranean habitat.</title>
        <authorList>
            <person name="Kovaleva O.L."/>
            <person name="Elcheninov A.G."/>
            <person name="Van Heerden E."/>
            <person name="Toshchakov S.V."/>
            <person name="Novikov A."/>
            <person name="Bonch-Osmolovskaya E.A."/>
            <person name="Kublanov I.V."/>
        </authorList>
    </citation>
    <scope>NUCLEOTIDE SEQUENCE [LARGE SCALE GENOMIC DNA]</scope>
    <source>
        <strain evidence="3 4">GM2012</strain>
    </source>
</reference>
<keyword evidence="4" id="KW-1185">Reference proteome</keyword>
<organism evidence="3 4">
    <name type="scientific">Tautonia sociabilis</name>
    <dbReference type="NCBI Taxonomy" id="2080755"/>
    <lineage>
        <taxon>Bacteria</taxon>
        <taxon>Pseudomonadati</taxon>
        <taxon>Planctomycetota</taxon>
        <taxon>Planctomycetia</taxon>
        <taxon>Isosphaerales</taxon>
        <taxon>Isosphaeraceae</taxon>
        <taxon>Tautonia</taxon>
    </lineage>
</organism>
<dbReference type="PANTHER" id="PTHR43818:SF5">
    <property type="entry name" value="OXIDOREDUCTASE FAMILY PROTEIN"/>
    <property type="match status" value="1"/>
</dbReference>
<dbReference type="Proteomes" id="UP000280296">
    <property type="component" value="Unassembled WGS sequence"/>
</dbReference>
<gene>
    <name evidence="3" type="ORF">TsocGM_16765</name>
</gene>
<evidence type="ECO:0000259" key="1">
    <source>
        <dbReference type="Pfam" id="PF01408"/>
    </source>
</evidence>
<dbReference type="Gene3D" id="3.40.50.720">
    <property type="entry name" value="NAD(P)-binding Rossmann-like Domain"/>
    <property type="match status" value="1"/>
</dbReference>
<reference evidence="3 4" key="1">
    <citation type="submission" date="2018-12" db="EMBL/GenBank/DDBJ databases">
        <authorList>
            <person name="Toschakov S.V."/>
        </authorList>
    </citation>
    <scope>NUCLEOTIDE SEQUENCE [LARGE SCALE GENOMIC DNA]</scope>
    <source>
        <strain evidence="3 4">GM2012</strain>
    </source>
</reference>
<sequence>MTSDEHRGLSRRRFLGRAAGLGASAWAFPALVPARAFGAADRVRVGFIGVRNQGTNNLKALLSRDDAEVAALCDVDRDVLAAASNLVSDRLGRVVPSFHDYRELLDRPDIDAVLITTPDHWHALPTVHACQAGKDVYCEKPLSLTVAEGRTMATAARTHDRVVQTGSQQRSAPEFRRAAEAVRNGRLGTIRSITVGLPGVNFDGPAVPDAEPPAALDYNFWLGPAPDRPYNPKQVHYLFRFFWPYSGGQMTNFGAHHLDIVQWALGRDDSGPVHVEPVSVEYHPEGWYEVPRTSEVVYTYDDGVRVRCRQGLGDPSGIRFEGTEGSIFVARGRLQADPEELLSEPSGPDAVRLEESRDHHQNWIDCIRERRRPICDVEVGHRSATLCHLGNIAARLGRSIRWDPDRETIPGDSEAGAMLSRPYRKPWALDI</sequence>
<evidence type="ECO:0000313" key="3">
    <source>
        <dbReference type="EMBL" id="RUL86211.1"/>
    </source>
</evidence>
<comment type="caution">
    <text evidence="3">The sequence shown here is derived from an EMBL/GenBank/DDBJ whole genome shotgun (WGS) entry which is preliminary data.</text>
</comment>
<dbReference type="OrthoDB" id="9788246at2"/>
<protein>
    <submittedName>
        <fullName evidence="3">Gfo/Idh/MocA family oxidoreductase</fullName>
    </submittedName>
</protein>
<dbReference type="InterPro" id="IPR000683">
    <property type="entry name" value="Gfo/Idh/MocA-like_OxRdtase_N"/>
</dbReference>
<dbReference type="PROSITE" id="PS51318">
    <property type="entry name" value="TAT"/>
    <property type="match status" value="1"/>
</dbReference>
<dbReference type="InterPro" id="IPR043906">
    <property type="entry name" value="Gfo/Idh/MocA_OxRdtase_bact_C"/>
</dbReference>
<name>A0A432MHD2_9BACT</name>
<dbReference type="InterPro" id="IPR050463">
    <property type="entry name" value="Gfo/Idh/MocA_oxidrdct_glycsds"/>
</dbReference>
<dbReference type="InterPro" id="IPR006311">
    <property type="entry name" value="TAT_signal"/>
</dbReference>